<keyword evidence="2" id="KW-1185">Reference proteome</keyword>
<dbReference type="RefSeq" id="WP_394479674.1">
    <property type="nucleotide sequence ID" value="NZ_JBIGHV010000004.1"/>
</dbReference>
<organism evidence="1 2">
    <name type="scientific">Pelomonas parva</name>
    <dbReference type="NCBI Taxonomy" id="3299032"/>
    <lineage>
        <taxon>Bacteria</taxon>
        <taxon>Pseudomonadati</taxon>
        <taxon>Pseudomonadota</taxon>
        <taxon>Betaproteobacteria</taxon>
        <taxon>Burkholderiales</taxon>
        <taxon>Sphaerotilaceae</taxon>
        <taxon>Roseateles</taxon>
    </lineage>
</organism>
<accession>A0ABW7F5N1</accession>
<dbReference type="SUPFAM" id="SSF101386">
    <property type="entry name" value="all-alpha NTP pyrophosphatases"/>
    <property type="match status" value="1"/>
</dbReference>
<evidence type="ECO:0000313" key="2">
    <source>
        <dbReference type="Proteomes" id="UP001606210"/>
    </source>
</evidence>
<sequence>MNTAFAARIAGMNAMYRLAANDSPTIPDDAADRLVKFKATLIDEVHEIDEIVKMASSGAAKLEVAVALADLLGDIIVYCRSEALKYGLPLEQVLDLIMDSNESKLGADGNPIYDQNGKFLKGPNYWKPEPKIRELLAAQMAQQS</sequence>
<evidence type="ECO:0000313" key="1">
    <source>
        <dbReference type="EMBL" id="MFG6430990.1"/>
    </source>
</evidence>
<comment type="caution">
    <text evidence="1">The sequence shown here is derived from an EMBL/GenBank/DDBJ whole genome shotgun (WGS) entry which is preliminary data.</text>
</comment>
<dbReference type="Proteomes" id="UP001606210">
    <property type="component" value="Unassembled WGS sequence"/>
</dbReference>
<dbReference type="InterPro" id="IPR023292">
    <property type="entry name" value="NTP_PyroPHydrolase-like_dom_sf"/>
</dbReference>
<name>A0ABW7F5N1_9BURK</name>
<reference evidence="1 2" key="1">
    <citation type="submission" date="2024-08" db="EMBL/GenBank/DDBJ databases">
        <authorList>
            <person name="Lu H."/>
        </authorList>
    </citation>
    <scope>NUCLEOTIDE SEQUENCE [LARGE SCALE GENOMIC DNA]</scope>
    <source>
        <strain evidence="1 2">LYH14W</strain>
    </source>
</reference>
<protein>
    <submittedName>
        <fullName evidence="1">Pyrophosphatase</fullName>
    </submittedName>
</protein>
<gene>
    <name evidence="1" type="ORF">ACG00Y_13760</name>
</gene>
<dbReference type="Gene3D" id="1.10.3420.10">
    <property type="entry name" value="putative ntp pyrophosphohydrolase like domain"/>
    <property type="match status" value="1"/>
</dbReference>
<proteinExistence type="predicted"/>
<dbReference type="EMBL" id="JBIGHV010000004">
    <property type="protein sequence ID" value="MFG6430990.1"/>
    <property type="molecule type" value="Genomic_DNA"/>
</dbReference>